<organism evidence="1 2">
    <name type="scientific">Mycolicibacterium gilvum</name>
    <dbReference type="NCBI Taxonomy" id="1804"/>
    <lineage>
        <taxon>Bacteria</taxon>
        <taxon>Bacillati</taxon>
        <taxon>Actinomycetota</taxon>
        <taxon>Actinomycetes</taxon>
        <taxon>Mycobacteriales</taxon>
        <taxon>Mycobacteriaceae</taxon>
        <taxon>Mycolicibacterium</taxon>
    </lineage>
</organism>
<gene>
    <name evidence="1" type="ORF">NCTC10742_03293</name>
</gene>
<name>A0A378SMX6_9MYCO</name>
<accession>A0A378SMX6</accession>
<evidence type="ECO:0000313" key="2">
    <source>
        <dbReference type="Proteomes" id="UP000254291"/>
    </source>
</evidence>
<dbReference type="EMBL" id="UGQM01000001">
    <property type="protein sequence ID" value="STZ44063.1"/>
    <property type="molecule type" value="Genomic_DNA"/>
</dbReference>
<sequence>MLTLIVIAAVVLLLIAAIGMPYGQTWYARWNG</sequence>
<proteinExistence type="predicted"/>
<protein>
    <submittedName>
        <fullName evidence="1">Uncharacterized protein</fullName>
    </submittedName>
</protein>
<reference evidence="1 2" key="1">
    <citation type="submission" date="2018-06" db="EMBL/GenBank/DDBJ databases">
        <authorList>
            <consortium name="Pathogen Informatics"/>
            <person name="Doyle S."/>
        </authorList>
    </citation>
    <scope>NUCLEOTIDE SEQUENCE [LARGE SCALE GENOMIC DNA]</scope>
    <source>
        <strain evidence="1 2">NCTC10742</strain>
    </source>
</reference>
<dbReference type="Proteomes" id="UP000254291">
    <property type="component" value="Unassembled WGS sequence"/>
</dbReference>
<evidence type="ECO:0000313" key="1">
    <source>
        <dbReference type="EMBL" id="STZ44063.1"/>
    </source>
</evidence>
<dbReference type="AlphaFoldDB" id="A0A378SMX6"/>